<keyword evidence="3" id="KW-1185">Reference proteome</keyword>
<dbReference type="EMBL" id="JACEIK010009985">
    <property type="protein sequence ID" value="MCE3214852.1"/>
    <property type="molecule type" value="Genomic_DNA"/>
</dbReference>
<feature type="compositionally biased region" description="Polar residues" evidence="1">
    <location>
        <begin position="1"/>
        <end position="17"/>
    </location>
</feature>
<gene>
    <name evidence="2" type="ORF">HAX54_053524</name>
</gene>
<sequence>MVGPSNKTAMMNDSSPEGTAGGRDVEIVLDHYHHLHLASRFSNVDETYVDETYLPRQQPYDVNSTTQLDHDTIDRIYTNFEEDLEYSQEVQEDEFEETPPLLVRLLHYLHLLGAIRAERPKRSLV</sequence>
<reference evidence="2 3" key="1">
    <citation type="journal article" date="2021" name="BMC Genomics">
        <title>Datura genome reveals duplications of psychoactive alkaloid biosynthetic genes and high mutation rate following tissue culture.</title>
        <authorList>
            <person name="Rajewski A."/>
            <person name="Carter-House D."/>
            <person name="Stajich J."/>
            <person name="Litt A."/>
        </authorList>
    </citation>
    <scope>NUCLEOTIDE SEQUENCE [LARGE SCALE GENOMIC DNA]</scope>
    <source>
        <strain evidence="2">AR-01</strain>
    </source>
</reference>
<organism evidence="2 3">
    <name type="scientific">Datura stramonium</name>
    <name type="common">Jimsonweed</name>
    <name type="synonym">Common thornapple</name>
    <dbReference type="NCBI Taxonomy" id="4076"/>
    <lineage>
        <taxon>Eukaryota</taxon>
        <taxon>Viridiplantae</taxon>
        <taxon>Streptophyta</taxon>
        <taxon>Embryophyta</taxon>
        <taxon>Tracheophyta</taxon>
        <taxon>Spermatophyta</taxon>
        <taxon>Magnoliopsida</taxon>
        <taxon>eudicotyledons</taxon>
        <taxon>Gunneridae</taxon>
        <taxon>Pentapetalae</taxon>
        <taxon>asterids</taxon>
        <taxon>lamiids</taxon>
        <taxon>Solanales</taxon>
        <taxon>Solanaceae</taxon>
        <taxon>Solanoideae</taxon>
        <taxon>Datureae</taxon>
        <taxon>Datura</taxon>
    </lineage>
</organism>
<protein>
    <submittedName>
        <fullName evidence="2">Uncharacterized protein</fullName>
    </submittedName>
</protein>
<comment type="caution">
    <text evidence="2">The sequence shown here is derived from an EMBL/GenBank/DDBJ whole genome shotgun (WGS) entry which is preliminary data.</text>
</comment>
<name>A0ABS8WTF5_DATST</name>
<evidence type="ECO:0000313" key="2">
    <source>
        <dbReference type="EMBL" id="MCE3214852.1"/>
    </source>
</evidence>
<accession>A0ABS8WTF5</accession>
<dbReference type="Proteomes" id="UP000823775">
    <property type="component" value="Unassembled WGS sequence"/>
</dbReference>
<proteinExistence type="predicted"/>
<feature type="region of interest" description="Disordered" evidence="1">
    <location>
        <begin position="1"/>
        <end position="24"/>
    </location>
</feature>
<evidence type="ECO:0000313" key="3">
    <source>
        <dbReference type="Proteomes" id="UP000823775"/>
    </source>
</evidence>
<evidence type="ECO:0000256" key="1">
    <source>
        <dbReference type="SAM" id="MobiDB-lite"/>
    </source>
</evidence>